<comment type="similarity">
    <text evidence="2">Belongs to the TonB-dependent receptor family.</text>
</comment>
<dbReference type="GO" id="GO:0009279">
    <property type="term" value="C:cell outer membrane"/>
    <property type="evidence" value="ECO:0007669"/>
    <property type="project" value="UniProtKB-SubCell"/>
</dbReference>
<evidence type="ECO:0000256" key="3">
    <source>
        <dbReference type="ARBA" id="ARBA00023136"/>
    </source>
</evidence>
<dbReference type="InterPro" id="IPR012910">
    <property type="entry name" value="Plug_dom"/>
</dbReference>
<accession>A0A6L5QGH8</accession>
<evidence type="ECO:0000313" key="7">
    <source>
        <dbReference type="Proteomes" id="UP000481037"/>
    </source>
</evidence>
<organism evidence="6 7">
    <name type="scientific">Duganella alba</name>
    <dbReference type="NCBI Taxonomy" id="2666081"/>
    <lineage>
        <taxon>Bacteria</taxon>
        <taxon>Pseudomonadati</taxon>
        <taxon>Pseudomonadota</taxon>
        <taxon>Betaproteobacteria</taxon>
        <taxon>Burkholderiales</taxon>
        <taxon>Oxalobacteraceae</taxon>
        <taxon>Telluria group</taxon>
        <taxon>Duganella</taxon>
    </lineage>
</organism>
<reference evidence="6 7" key="1">
    <citation type="submission" date="2019-11" db="EMBL/GenBank/DDBJ databases">
        <title>Novel species isolated from a subtropical stream in China.</title>
        <authorList>
            <person name="Lu H."/>
        </authorList>
    </citation>
    <scope>NUCLEOTIDE SEQUENCE [LARGE SCALE GENOMIC DNA]</scope>
    <source>
        <strain evidence="6 7">FT25W</strain>
    </source>
</reference>
<protein>
    <submittedName>
        <fullName evidence="6">TonB-dependent receptor</fullName>
    </submittedName>
</protein>
<dbReference type="PANTHER" id="PTHR40980:SF3">
    <property type="entry name" value="TONB-DEPENDENT RECEPTOR-LIKE BETA-BARREL DOMAIN-CONTAINING PROTEIN"/>
    <property type="match status" value="1"/>
</dbReference>
<evidence type="ECO:0000256" key="4">
    <source>
        <dbReference type="ARBA" id="ARBA00023237"/>
    </source>
</evidence>
<evidence type="ECO:0000256" key="2">
    <source>
        <dbReference type="ARBA" id="ARBA00009810"/>
    </source>
</evidence>
<dbReference type="Pfam" id="PF07715">
    <property type="entry name" value="Plug"/>
    <property type="match status" value="1"/>
</dbReference>
<evidence type="ECO:0000256" key="1">
    <source>
        <dbReference type="ARBA" id="ARBA00004442"/>
    </source>
</evidence>
<keyword evidence="6" id="KW-0675">Receptor</keyword>
<dbReference type="Proteomes" id="UP000481037">
    <property type="component" value="Unassembled WGS sequence"/>
</dbReference>
<evidence type="ECO:0000259" key="5">
    <source>
        <dbReference type="Pfam" id="PF07715"/>
    </source>
</evidence>
<dbReference type="PANTHER" id="PTHR40980">
    <property type="entry name" value="PLUG DOMAIN-CONTAINING PROTEIN"/>
    <property type="match status" value="1"/>
</dbReference>
<dbReference type="NCBIfam" id="TIGR01782">
    <property type="entry name" value="TonB-Xanth-Caul"/>
    <property type="match status" value="1"/>
</dbReference>
<keyword evidence="4" id="KW-0998">Cell outer membrane</keyword>
<dbReference type="InterPro" id="IPR010104">
    <property type="entry name" value="TonB_rcpt_bac"/>
</dbReference>
<feature type="domain" description="TonB-dependent receptor plug" evidence="5">
    <location>
        <begin position="73"/>
        <end position="185"/>
    </location>
</feature>
<dbReference type="InterPro" id="IPR037066">
    <property type="entry name" value="Plug_dom_sf"/>
</dbReference>
<dbReference type="Gene3D" id="2.170.130.10">
    <property type="entry name" value="TonB-dependent receptor, plug domain"/>
    <property type="match status" value="1"/>
</dbReference>
<keyword evidence="7" id="KW-1185">Reference proteome</keyword>
<dbReference type="RefSeq" id="WP_154370144.1">
    <property type="nucleotide sequence ID" value="NZ_WKJM01000008.1"/>
</dbReference>
<dbReference type="InterPro" id="IPR036942">
    <property type="entry name" value="Beta-barrel_TonB_sf"/>
</dbReference>
<evidence type="ECO:0000313" key="6">
    <source>
        <dbReference type="EMBL" id="MRX08598.1"/>
    </source>
</evidence>
<comment type="caution">
    <text evidence="6">The sequence shown here is derived from an EMBL/GenBank/DDBJ whole genome shotgun (WGS) entry which is preliminary data.</text>
</comment>
<comment type="subcellular location">
    <subcellularLocation>
        <location evidence="1">Cell outer membrane</location>
    </subcellularLocation>
</comment>
<dbReference type="EMBL" id="WKJM01000008">
    <property type="protein sequence ID" value="MRX08598.1"/>
    <property type="molecule type" value="Genomic_DNA"/>
</dbReference>
<dbReference type="Gene3D" id="2.40.170.20">
    <property type="entry name" value="TonB-dependent receptor, beta-barrel domain"/>
    <property type="match status" value="1"/>
</dbReference>
<keyword evidence="3" id="KW-0472">Membrane</keyword>
<proteinExistence type="inferred from homology"/>
<gene>
    <name evidence="6" type="ORF">GJ697_12180</name>
</gene>
<sequence>MLVNHKKSRPAGRQMAFGLTVMAGLIAQSYAQEAPTPAAPATPAAAQADAAPMTVVQVNGYRNSLLSSAKDKKEAVGFQDSINAEDFGKFPDKNIAESLSRIPGVGVSRDITGEGSTIQIRGLGSSFTKILLNGAPIAVASSGPIDGANTNREVDLDLLPTDLFTKLTVSKSPTAEMIEGGAAGVVNLRSARPFDKEGRTIAASITATKQQIADKTGGRGSFLASQTFGDWGILGGVTLSRQQIHTTGWETVGYTNANLSAAQNPASSRNNTGGGNFTIPATVPVGAGNGLVTGQVIDQAWLLAHNPGLTIQQIDNAILPRLGRTMDYFGTKDKGSAIFAAEYRPTENLHFYLDTMYSKRDDKMTRMDYDWSVRNGGMIPLNMTVDKSDCSNGCTVTGGTFANTQNFFEHGYRRDQVSLLGLNPGMEWKITPSLKLDAQVNYTRSNFSHEAPTVYLITAPNSGNTVTYNNNNGGIPSVVASTDLNNPNSYVWNTGRVNVQNEFRKTETKGFHSDLSWGDEKFNIKGGIAYDDITRRINATDNSAAWQAAVCGNNPSVFLQGPNGAPTCDGASTPGASAAALYPGYGTGYTAGATAPLTYGGSLIPQSALGSYIIPGPYGRPIVDWNRFAKDSNYQQYYNTAPSSGASSTGASSGFIGEKTTGFYVEANGQFDLAGFPARYNGGVRYVRTKQSVGSLNSITDPRNAALTQNGSKYPNIDQWVYQDTTYNNTLPSGTLAVNLRSDVIARAALSRSMTRADPNALRPGVNFSSVSADVGTIGNPALKPYLSDNIDLGIDWYTGREGYVSLTVFQKKVDGFTINQNITLPFSALAAYGINYNTLIPAQQVAIDSRGGPNAATVVMTQARNASGELKIRGLEIGWVQPLDKILPIRGFGINETATFITQRGDGEGGAGFVALGVPNRTNNFSVYYDNHGYTARLSHTFSKGSQTATANQNGITDAALFSDNYKQLDFSSSIDLGEVFDKENWPTLSFDIVNLNNDSRRGYFQFSNANFTQYSPGRTYSLGLRAKF</sequence>
<name>A0A6L5QGH8_9BURK</name>
<dbReference type="SUPFAM" id="SSF56935">
    <property type="entry name" value="Porins"/>
    <property type="match status" value="1"/>
</dbReference>
<dbReference type="AlphaFoldDB" id="A0A6L5QGH8"/>